<dbReference type="OrthoDB" id="8256421at2"/>
<reference evidence="1 2" key="1">
    <citation type="submission" date="2015-09" db="EMBL/GenBank/DDBJ databases">
        <title>Draft Genome Sequence of the Strain BR 3267 (Bradyrhizobium yuanmingense) recommended as inoculant for cowpea in Brazil.</title>
        <authorList>
            <person name="Simoes-Araujo J.L."/>
            <person name="Zilli J.E."/>
        </authorList>
    </citation>
    <scope>NUCLEOTIDE SEQUENCE [LARGE SCALE GENOMIC DNA]</scope>
    <source>
        <strain evidence="1 2">BR3267</strain>
    </source>
</reference>
<proteinExistence type="predicted"/>
<dbReference type="Proteomes" id="UP000051380">
    <property type="component" value="Unassembled WGS sequence"/>
</dbReference>
<accession>A0A0R3C4L1</accession>
<protein>
    <submittedName>
        <fullName evidence="1">Uncharacterized protein</fullName>
    </submittedName>
</protein>
<sequence length="80" mass="8525">MQQSELTRMAIASAVAVVAISYLAVDAGLVSTNAVTRPIKVVQASILGAATGQRQPAFAVEDWARRGHDKPRLEYCLAVD</sequence>
<evidence type="ECO:0000313" key="1">
    <source>
        <dbReference type="EMBL" id="KRP92527.1"/>
    </source>
</evidence>
<gene>
    <name evidence="1" type="ORF">AOQ72_30715</name>
</gene>
<organism evidence="1 2">
    <name type="scientific">Bradyrhizobium yuanmingense</name>
    <dbReference type="NCBI Taxonomy" id="108015"/>
    <lineage>
        <taxon>Bacteria</taxon>
        <taxon>Pseudomonadati</taxon>
        <taxon>Pseudomonadota</taxon>
        <taxon>Alphaproteobacteria</taxon>
        <taxon>Hyphomicrobiales</taxon>
        <taxon>Nitrobacteraceae</taxon>
        <taxon>Bradyrhizobium</taxon>
    </lineage>
</organism>
<dbReference type="AlphaFoldDB" id="A0A0R3C4L1"/>
<dbReference type="EMBL" id="LJYF01000031">
    <property type="protein sequence ID" value="KRP92527.1"/>
    <property type="molecule type" value="Genomic_DNA"/>
</dbReference>
<comment type="caution">
    <text evidence="1">The sequence shown here is derived from an EMBL/GenBank/DDBJ whole genome shotgun (WGS) entry which is preliminary data.</text>
</comment>
<evidence type="ECO:0000313" key="2">
    <source>
        <dbReference type="Proteomes" id="UP000051380"/>
    </source>
</evidence>
<name>A0A0R3C4L1_9BRAD</name>